<evidence type="ECO:0000313" key="2">
    <source>
        <dbReference type="EMBL" id="KAF2998974.1"/>
    </source>
</evidence>
<reference evidence="2" key="1">
    <citation type="submission" date="2019-04" db="EMBL/GenBank/DDBJ databases">
        <title>Sequencing of skin fungus with MAO and IRED activity.</title>
        <authorList>
            <person name="Marsaioli A.J."/>
            <person name="Bonatto J.M.C."/>
            <person name="Reis Junior O."/>
        </authorList>
    </citation>
    <scope>NUCLEOTIDE SEQUENCE</scope>
    <source>
        <strain evidence="2">30M1</strain>
    </source>
</reference>
<comment type="caution">
    <text evidence="2">The sequence shown here is derived from an EMBL/GenBank/DDBJ whole genome shotgun (WGS) entry which is preliminary data.</text>
</comment>
<dbReference type="EMBL" id="SWKU01000018">
    <property type="protein sequence ID" value="KAF2998974.1"/>
    <property type="molecule type" value="Genomic_DNA"/>
</dbReference>
<protein>
    <submittedName>
        <fullName evidence="2">Uncharacterized protein</fullName>
    </submittedName>
</protein>
<feature type="signal peptide" evidence="1">
    <location>
        <begin position="1"/>
        <end position="20"/>
    </location>
</feature>
<dbReference type="Proteomes" id="UP000801428">
    <property type="component" value="Unassembled WGS sequence"/>
</dbReference>
<accession>A0A9P4W8M6</accession>
<name>A0A9P4W8M6_CURKU</name>
<dbReference type="AlphaFoldDB" id="A0A9P4W8M6"/>
<proteinExistence type="predicted"/>
<evidence type="ECO:0000313" key="3">
    <source>
        <dbReference type="Proteomes" id="UP000801428"/>
    </source>
</evidence>
<organism evidence="2 3">
    <name type="scientific">Curvularia kusanoi</name>
    <name type="common">Cochliobolus kusanoi</name>
    <dbReference type="NCBI Taxonomy" id="90978"/>
    <lineage>
        <taxon>Eukaryota</taxon>
        <taxon>Fungi</taxon>
        <taxon>Dikarya</taxon>
        <taxon>Ascomycota</taxon>
        <taxon>Pezizomycotina</taxon>
        <taxon>Dothideomycetes</taxon>
        <taxon>Pleosporomycetidae</taxon>
        <taxon>Pleosporales</taxon>
        <taxon>Pleosporineae</taxon>
        <taxon>Pleosporaceae</taxon>
        <taxon>Curvularia</taxon>
    </lineage>
</organism>
<evidence type="ECO:0000256" key="1">
    <source>
        <dbReference type="SAM" id="SignalP"/>
    </source>
</evidence>
<dbReference type="OrthoDB" id="3545468at2759"/>
<feature type="chain" id="PRO_5040468905" evidence="1">
    <location>
        <begin position="21"/>
        <end position="201"/>
    </location>
</feature>
<sequence>MLFQSLSIAAILASVHTAFALPDVTIKALPAACSSYPQYDESSNTAGPWIVQLANSDNANIEGWGDSVTYSYSYSPATGPVMRWGHCSNDTLEVRTDTALTRAGAPTNTEWTPLVLSPYPYDAGLMYLIDGDAPTLYEHYINGTKQDGYFIGGYDTTTWGVQWQEADGPGSYNQPYFYLRLLPEGQELKANETKSFLKIYA</sequence>
<keyword evidence="3" id="KW-1185">Reference proteome</keyword>
<gene>
    <name evidence="2" type="ORF">E8E13_007391</name>
</gene>
<keyword evidence="1" id="KW-0732">Signal</keyword>